<dbReference type="Pfam" id="PF13280">
    <property type="entry name" value="WYL"/>
    <property type="match status" value="1"/>
</dbReference>
<name>S0FTK6_9BACT</name>
<dbReference type="InterPro" id="IPR051534">
    <property type="entry name" value="CBASS_pafABC_assoc_protein"/>
</dbReference>
<reference evidence="3 4" key="1">
    <citation type="journal article" date="2013" name="Genome Announc.">
        <title>Draft Genome Sequence of Desulfotignum phosphitoxidans DSM 13687 Strain FiPS-3.</title>
        <authorList>
            <person name="Poehlein A."/>
            <person name="Daniel R."/>
            <person name="Simeonova D.D."/>
        </authorList>
    </citation>
    <scope>NUCLEOTIDE SEQUENCE [LARGE SCALE GENOMIC DNA]</scope>
    <source>
        <strain evidence="3 4">DSM 13687</strain>
    </source>
</reference>
<evidence type="ECO:0000259" key="2">
    <source>
        <dbReference type="Pfam" id="PF25583"/>
    </source>
</evidence>
<dbReference type="Proteomes" id="UP000014216">
    <property type="component" value="Unassembled WGS sequence"/>
</dbReference>
<accession>S0FTK6</accession>
<evidence type="ECO:0000313" key="3">
    <source>
        <dbReference type="EMBL" id="EMS78428.1"/>
    </source>
</evidence>
<feature type="domain" description="WCX" evidence="2">
    <location>
        <begin position="256"/>
        <end position="331"/>
    </location>
</feature>
<dbReference type="RefSeq" id="WP_006967502.1">
    <property type="nucleotide sequence ID" value="NZ_APJX01000008.1"/>
</dbReference>
<evidence type="ECO:0000259" key="1">
    <source>
        <dbReference type="Pfam" id="PF13280"/>
    </source>
</evidence>
<dbReference type="AlphaFoldDB" id="S0FTK6"/>
<feature type="domain" description="WYL" evidence="1">
    <location>
        <begin position="152"/>
        <end position="199"/>
    </location>
</feature>
<dbReference type="PANTHER" id="PTHR34580:SF1">
    <property type="entry name" value="PROTEIN PAFC"/>
    <property type="match status" value="1"/>
</dbReference>
<protein>
    <submittedName>
        <fullName evidence="3">Transcriptional regulator-like protein, WYL-domain containing</fullName>
    </submittedName>
</protein>
<keyword evidence="4" id="KW-1185">Reference proteome</keyword>
<evidence type="ECO:0000313" key="4">
    <source>
        <dbReference type="Proteomes" id="UP000014216"/>
    </source>
</evidence>
<dbReference type="EMBL" id="APJX01000008">
    <property type="protein sequence ID" value="EMS78428.1"/>
    <property type="molecule type" value="Genomic_DNA"/>
</dbReference>
<dbReference type="Pfam" id="PF25583">
    <property type="entry name" value="WCX"/>
    <property type="match status" value="1"/>
</dbReference>
<organism evidence="3 4">
    <name type="scientific">Desulfotignum phosphitoxidans DSM 13687</name>
    <dbReference type="NCBI Taxonomy" id="1286635"/>
    <lineage>
        <taxon>Bacteria</taxon>
        <taxon>Pseudomonadati</taxon>
        <taxon>Thermodesulfobacteriota</taxon>
        <taxon>Desulfobacteria</taxon>
        <taxon>Desulfobacterales</taxon>
        <taxon>Desulfobacteraceae</taxon>
        <taxon>Desulfotignum</taxon>
    </lineage>
</organism>
<dbReference type="OrthoDB" id="5417724at2"/>
<sequence length="335" mass="39206">MPRKIQVDKDHGQKVIELFFKLFFSPYEYSLTELARELECSKQTIGRIVDKINYSLEGIKIEDFIKNRKRYFKIDKKNVPVKAMNLSQSEYGMLQMCCSFTRHLMGKETFDQAVSALGKSQVLIKDKKTISPKHFASFVPGTIDYSGHQQIIKDLIIAMENQKVCKISYQSVGNINPKNFYLKPLKLFSRDDTIYLHAQMAKDPGKMYKTPKFDPLLAVHRMEDLKITTTSFEYPENFSFEEAFNQTFGVMKEDLFQIRVEFEGYAAMHVKERIWSTDQTIKEIKDGRIELIFTASSYIETLSWILSYGHEAKVIEPDWFVEEIHSELKKMHDLY</sequence>
<dbReference type="InterPro" id="IPR026881">
    <property type="entry name" value="WYL_dom"/>
</dbReference>
<dbReference type="InterPro" id="IPR057727">
    <property type="entry name" value="WCX_dom"/>
</dbReference>
<dbReference type="PANTHER" id="PTHR34580">
    <property type="match status" value="1"/>
</dbReference>
<comment type="caution">
    <text evidence="3">The sequence shown here is derived from an EMBL/GenBank/DDBJ whole genome shotgun (WGS) entry which is preliminary data.</text>
</comment>
<gene>
    <name evidence="3" type="ORF">Dpo_8c00950</name>
</gene>
<proteinExistence type="predicted"/>